<dbReference type="InterPro" id="IPR002871">
    <property type="entry name" value="NIF_FeS_clus_asmbl_NifU_N"/>
</dbReference>
<dbReference type="Proteomes" id="UP000613840">
    <property type="component" value="Unassembled WGS sequence"/>
</dbReference>
<proteinExistence type="predicted"/>
<dbReference type="Pfam" id="PF01592">
    <property type="entry name" value="NifU_N"/>
    <property type="match status" value="1"/>
</dbReference>
<accession>A0A917W635</accession>
<dbReference type="NCBIfam" id="TIGR01994">
    <property type="entry name" value="SUF_scaf_2"/>
    <property type="match status" value="1"/>
</dbReference>
<sequence>MSMDVEEMYQEIILDHYRAKHFSGLRDPYQAEVHHVNPSCGDEVTLRVHLTGGKIDDVSYDGQGCSISQASTSVMAGLVRDKSIDETLGLHDEFLAMMQSQGSVDSLGQNADELEDDLEDGIAFLGVAKFPARVKCALLGWSALKDAVIRAQADQGASQPNESEKVIS</sequence>
<name>A0A917W635_9ACTN</name>
<dbReference type="AlphaFoldDB" id="A0A917W635"/>
<dbReference type="EMBL" id="BMMZ01000006">
    <property type="protein sequence ID" value="GGL68098.1"/>
    <property type="molecule type" value="Genomic_DNA"/>
</dbReference>
<evidence type="ECO:0000259" key="1">
    <source>
        <dbReference type="Pfam" id="PF01592"/>
    </source>
</evidence>
<dbReference type="SUPFAM" id="SSF82649">
    <property type="entry name" value="SufE/NifU"/>
    <property type="match status" value="1"/>
</dbReference>
<dbReference type="CDD" id="cd06664">
    <property type="entry name" value="IscU_like"/>
    <property type="match status" value="1"/>
</dbReference>
<reference evidence="2" key="2">
    <citation type="submission" date="2020-09" db="EMBL/GenBank/DDBJ databases">
        <authorList>
            <person name="Sun Q."/>
            <person name="Zhou Y."/>
        </authorList>
    </citation>
    <scope>NUCLEOTIDE SEQUENCE</scope>
    <source>
        <strain evidence="2">CGMCC 4.7306</strain>
    </source>
</reference>
<dbReference type="GO" id="GO:0005506">
    <property type="term" value="F:iron ion binding"/>
    <property type="evidence" value="ECO:0007669"/>
    <property type="project" value="InterPro"/>
</dbReference>
<dbReference type="GO" id="GO:0016226">
    <property type="term" value="P:iron-sulfur cluster assembly"/>
    <property type="evidence" value="ECO:0007669"/>
    <property type="project" value="InterPro"/>
</dbReference>
<evidence type="ECO:0000313" key="3">
    <source>
        <dbReference type="Proteomes" id="UP000613840"/>
    </source>
</evidence>
<keyword evidence="3" id="KW-1185">Reference proteome</keyword>
<dbReference type="GO" id="GO:0051536">
    <property type="term" value="F:iron-sulfur cluster binding"/>
    <property type="evidence" value="ECO:0007669"/>
    <property type="project" value="InterPro"/>
</dbReference>
<dbReference type="PANTHER" id="PTHR10093">
    <property type="entry name" value="IRON-SULFUR CLUSTER ASSEMBLY ENZYME NIFU HOMOLOG"/>
    <property type="match status" value="1"/>
</dbReference>
<gene>
    <name evidence="2" type="primary">nifU</name>
    <name evidence="2" type="ORF">GCM10011575_28320</name>
</gene>
<reference evidence="2" key="1">
    <citation type="journal article" date="2014" name="Int. J. Syst. Evol. Microbiol.">
        <title>Complete genome sequence of Corynebacterium casei LMG S-19264T (=DSM 44701T), isolated from a smear-ripened cheese.</title>
        <authorList>
            <consortium name="US DOE Joint Genome Institute (JGI-PGF)"/>
            <person name="Walter F."/>
            <person name="Albersmeier A."/>
            <person name="Kalinowski J."/>
            <person name="Ruckert C."/>
        </authorList>
    </citation>
    <scope>NUCLEOTIDE SEQUENCE</scope>
    <source>
        <strain evidence="2">CGMCC 4.7306</strain>
    </source>
</reference>
<comment type="caution">
    <text evidence="2">The sequence shown here is derived from an EMBL/GenBank/DDBJ whole genome shotgun (WGS) entry which is preliminary data.</text>
</comment>
<protein>
    <submittedName>
        <fullName evidence="2">Iron-sulfur cluster assembly scaffold protein NifU</fullName>
    </submittedName>
</protein>
<feature type="domain" description="NIF system FeS cluster assembly NifU N-terminal" evidence="1">
    <location>
        <begin position="8"/>
        <end position="136"/>
    </location>
</feature>
<organism evidence="2 3">
    <name type="scientific">Microlunatus endophyticus</name>
    <dbReference type="NCBI Taxonomy" id="1716077"/>
    <lineage>
        <taxon>Bacteria</taxon>
        <taxon>Bacillati</taxon>
        <taxon>Actinomycetota</taxon>
        <taxon>Actinomycetes</taxon>
        <taxon>Propionibacteriales</taxon>
        <taxon>Propionibacteriaceae</taxon>
        <taxon>Microlunatus</taxon>
    </lineage>
</organism>
<dbReference type="Gene3D" id="3.90.1010.10">
    <property type="match status" value="1"/>
</dbReference>
<evidence type="ECO:0000313" key="2">
    <source>
        <dbReference type="EMBL" id="GGL68098.1"/>
    </source>
</evidence>